<feature type="region of interest" description="Disordered" evidence="1">
    <location>
        <begin position="47"/>
        <end position="71"/>
    </location>
</feature>
<evidence type="ECO:0000256" key="1">
    <source>
        <dbReference type="SAM" id="MobiDB-lite"/>
    </source>
</evidence>
<name>A0A2I0W0F1_9ASPA</name>
<dbReference type="EMBL" id="KZ503041">
    <property type="protein sequence ID" value="PKU69143.1"/>
    <property type="molecule type" value="Genomic_DNA"/>
</dbReference>
<protein>
    <submittedName>
        <fullName evidence="2">Uncharacterized protein</fullName>
    </submittedName>
</protein>
<reference evidence="2 3" key="2">
    <citation type="journal article" date="2017" name="Nature">
        <title>The Apostasia genome and the evolution of orchids.</title>
        <authorList>
            <person name="Zhang G.Q."/>
            <person name="Liu K.W."/>
            <person name="Li Z."/>
            <person name="Lohaus R."/>
            <person name="Hsiao Y.Y."/>
            <person name="Niu S.C."/>
            <person name="Wang J.Y."/>
            <person name="Lin Y.C."/>
            <person name="Xu Q."/>
            <person name="Chen L.J."/>
            <person name="Yoshida K."/>
            <person name="Fujiwara S."/>
            <person name="Wang Z.W."/>
            <person name="Zhang Y.Q."/>
            <person name="Mitsuda N."/>
            <person name="Wang M."/>
            <person name="Liu G.H."/>
            <person name="Pecoraro L."/>
            <person name="Huang H.X."/>
            <person name="Xiao X.J."/>
            <person name="Lin M."/>
            <person name="Wu X.Y."/>
            <person name="Wu W.L."/>
            <person name="Chen Y.Y."/>
            <person name="Chang S.B."/>
            <person name="Sakamoto S."/>
            <person name="Ohme-Takagi M."/>
            <person name="Yagi M."/>
            <person name="Zeng S.J."/>
            <person name="Shen C.Y."/>
            <person name="Yeh C.M."/>
            <person name="Luo Y.B."/>
            <person name="Tsai W.C."/>
            <person name="Van de Peer Y."/>
            <person name="Liu Z.J."/>
        </authorList>
    </citation>
    <scope>NUCLEOTIDE SEQUENCE [LARGE SCALE GENOMIC DNA]</scope>
    <source>
        <tissue evidence="2">The whole plant</tissue>
    </source>
</reference>
<keyword evidence="3" id="KW-1185">Reference proteome</keyword>
<evidence type="ECO:0000313" key="2">
    <source>
        <dbReference type="EMBL" id="PKU69143.1"/>
    </source>
</evidence>
<evidence type="ECO:0000313" key="3">
    <source>
        <dbReference type="Proteomes" id="UP000233837"/>
    </source>
</evidence>
<organism evidence="2 3">
    <name type="scientific">Dendrobium catenatum</name>
    <dbReference type="NCBI Taxonomy" id="906689"/>
    <lineage>
        <taxon>Eukaryota</taxon>
        <taxon>Viridiplantae</taxon>
        <taxon>Streptophyta</taxon>
        <taxon>Embryophyta</taxon>
        <taxon>Tracheophyta</taxon>
        <taxon>Spermatophyta</taxon>
        <taxon>Magnoliopsida</taxon>
        <taxon>Liliopsida</taxon>
        <taxon>Asparagales</taxon>
        <taxon>Orchidaceae</taxon>
        <taxon>Epidendroideae</taxon>
        <taxon>Malaxideae</taxon>
        <taxon>Dendrobiinae</taxon>
        <taxon>Dendrobium</taxon>
    </lineage>
</organism>
<gene>
    <name evidence="2" type="ORF">MA16_Dca002413</name>
</gene>
<dbReference type="AlphaFoldDB" id="A0A2I0W0F1"/>
<dbReference type="OrthoDB" id="1747078at2759"/>
<dbReference type="PROSITE" id="PS00639">
    <property type="entry name" value="THIOL_PROTEASE_HIS"/>
    <property type="match status" value="1"/>
</dbReference>
<reference evidence="2 3" key="1">
    <citation type="journal article" date="2016" name="Sci. Rep.">
        <title>The Dendrobium catenatum Lindl. genome sequence provides insights into polysaccharide synthase, floral development and adaptive evolution.</title>
        <authorList>
            <person name="Zhang G.Q."/>
            <person name="Xu Q."/>
            <person name="Bian C."/>
            <person name="Tsai W.C."/>
            <person name="Yeh C.M."/>
            <person name="Liu K.W."/>
            <person name="Yoshida K."/>
            <person name="Zhang L.S."/>
            <person name="Chang S.B."/>
            <person name="Chen F."/>
            <person name="Shi Y."/>
            <person name="Su Y.Y."/>
            <person name="Zhang Y.Q."/>
            <person name="Chen L.J."/>
            <person name="Yin Y."/>
            <person name="Lin M."/>
            <person name="Huang H."/>
            <person name="Deng H."/>
            <person name="Wang Z.W."/>
            <person name="Zhu S.L."/>
            <person name="Zhao X."/>
            <person name="Deng C."/>
            <person name="Niu S.C."/>
            <person name="Huang J."/>
            <person name="Wang M."/>
            <person name="Liu G.H."/>
            <person name="Yang H.J."/>
            <person name="Xiao X.J."/>
            <person name="Hsiao Y.Y."/>
            <person name="Wu W.L."/>
            <person name="Chen Y.Y."/>
            <person name="Mitsuda N."/>
            <person name="Ohme-Takagi M."/>
            <person name="Luo Y.B."/>
            <person name="Van de Peer Y."/>
            <person name="Liu Z.J."/>
        </authorList>
    </citation>
    <scope>NUCLEOTIDE SEQUENCE [LARGE SCALE GENOMIC DNA]</scope>
    <source>
        <tissue evidence="2">The whole plant</tissue>
    </source>
</reference>
<proteinExistence type="predicted"/>
<dbReference type="Proteomes" id="UP000233837">
    <property type="component" value="Unassembled WGS sequence"/>
</dbReference>
<sequence length="278" mass="30963">MNCSLIFKRLSMENDKDWSKIEAKIVSDGSLHLKLDGNPSKLDYNEENFNNGAKNELSDVEENGGKVVSGSRKSKNPTFAIVQTKFEELGSAPDSNRFIDYASTDVVNVSKSSYSQMVFISKEVNKRKAVYSKVDKDVNLNKKLSCHCPKDQGTASAYATEIYVSSLDKPEDSLSEIAPELRISNVLNHGVVTVGNGSLKFDETKIETNNYLSNLIAVLPQKKEESSKNVAISVSSIEEVQGEDKDTYVDNHRHIGLPKAIQLLKILLQRHPVRYLCM</sequence>
<dbReference type="InterPro" id="IPR025660">
    <property type="entry name" value="Pept_his_AS"/>
</dbReference>
<accession>A0A2I0W0F1</accession>